<dbReference type="CDD" id="cd14478">
    <property type="entry name" value="SPX_PHO87_PHO90_like"/>
    <property type="match status" value="1"/>
</dbReference>
<feature type="region of interest" description="Disordered" evidence="6">
    <location>
        <begin position="1"/>
        <end position="28"/>
    </location>
</feature>
<evidence type="ECO:0000256" key="6">
    <source>
        <dbReference type="SAM" id="MobiDB-lite"/>
    </source>
</evidence>
<reference evidence="9 10" key="1">
    <citation type="journal article" date="2016" name="Genome Announc.">
        <title>Genome Sequence of Madurella mycetomatis mm55, Isolated from a Human Mycetoma Case in Sudan.</title>
        <authorList>
            <person name="Smit S."/>
            <person name="Derks M.F."/>
            <person name="Bervoets S."/>
            <person name="Fahal A."/>
            <person name="van Leeuwen W."/>
            <person name="van Belkum A."/>
            <person name="van de Sande W.W."/>
        </authorList>
    </citation>
    <scope>NUCLEOTIDE SEQUENCE [LARGE SCALE GENOMIC DNA]</scope>
    <source>
        <strain evidence="10">mm55</strain>
    </source>
</reference>
<name>A0A175WB38_9PEZI</name>
<keyword evidence="2" id="KW-0813">Transport</keyword>
<dbReference type="GO" id="GO:0006797">
    <property type="term" value="P:polyphosphate metabolic process"/>
    <property type="evidence" value="ECO:0007669"/>
    <property type="project" value="TreeGrafter"/>
</dbReference>
<feature type="transmembrane region" description="Helical" evidence="7">
    <location>
        <begin position="684"/>
        <end position="707"/>
    </location>
</feature>
<feature type="transmembrane region" description="Helical" evidence="7">
    <location>
        <begin position="727"/>
        <end position="745"/>
    </location>
</feature>
<evidence type="ECO:0000313" key="10">
    <source>
        <dbReference type="Proteomes" id="UP000078237"/>
    </source>
</evidence>
<evidence type="ECO:0000256" key="5">
    <source>
        <dbReference type="ARBA" id="ARBA00023136"/>
    </source>
</evidence>
<feature type="transmembrane region" description="Helical" evidence="7">
    <location>
        <begin position="641"/>
        <end position="663"/>
    </location>
</feature>
<proteinExistence type="predicted"/>
<evidence type="ECO:0000256" key="4">
    <source>
        <dbReference type="ARBA" id="ARBA00022989"/>
    </source>
</evidence>
<feature type="region of interest" description="Disordered" evidence="6">
    <location>
        <begin position="198"/>
        <end position="276"/>
    </location>
</feature>
<feature type="compositionally biased region" description="Basic residues" evidence="6">
    <location>
        <begin position="251"/>
        <end position="263"/>
    </location>
</feature>
<evidence type="ECO:0000256" key="1">
    <source>
        <dbReference type="ARBA" id="ARBA00004141"/>
    </source>
</evidence>
<evidence type="ECO:0000259" key="8">
    <source>
        <dbReference type="PROSITE" id="PS51382"/>
    </source>
</evidence>
<evidence type="ECO:0000256" key="2">
    <source>
        <dbReference type="ARBA" id="ARBA00022448"/>
    </source>
</evidence>
<dbReference type="GO" id="GO:0005886">
    <property type="term" value="C:plasma membrane"/>
    <property type="evidence" value="ECO:0007669"/>
    <property type="project" value="TreeGrafter"/>
</dbReference>
<keyword evidence="10" id="KW-1185">Reference proteome</keyword>
<dbReference type="Pfam" id="PF03600">
    <property type="entry name" value="CitMHS"/>
    <property type="match status" value="1"/>
</dbReference>
<feature type="transmembrane region" description="Helical" evidence="7">
    <location>
        <begin position="752"/>
        <end position="774"/>
    </location>
</feature>
<feature type="transmembrane region" description="Helical" evidence="7">
    <location>
        <begin position="780"/>
        <end position="799"/>
    </location>
</feature>
<sequence>MPRGPDAFKITPTVVPENPSSSRSAGLQAQRLLASPRQARLDLLDRGGNTRRPTPENSPEEFELVEYSTAAQKYIDAAKERQRKDDIKRAEKRRWLEEQDEMKFSHSIQFNAVPDWSNHYIAYSNLKKLIYQLEKAIFLPPGDAESRPLIQSDDPEAIFSRALDVELEKISSFYSLKEKELFDEVEALLNDIAAFEEESGVVEEPRPPTQSSERPRSGLFRSQSARSRNSTEDGMDEDSDDEGDEATGLTSKRRRSSIARRKNPNSMMASTDMTASTELTRSLRRYSTTYDDYAEQAALFSSGIMLKKRMINIYVQLCELKSYIQLNRTGFSKVLKKFDKIIDRRLRPKYMDSFVETAYPFRPDTTKVLEGHISKIVEAYTAIVTKGDADLAIRDLRSHLREHVVWERNTVWRDLIGMERRAEAASLGHTLLGRDTDPQKTRLQGDDELVLPTKVISTPLGRFTCPTWLFNSATFSLVVIVALFFALLYIPIMEKPEQQNCLALLVLVSLLWATEALPLFVTSLIIPFLCVVLEVFRAIDKPHKRLTAKEATPAVFAAMWTPVIMLLLGGFTLAAALSKCSIDKRIATFVLSKAGTQPKTVLIANMAVAAVASMLISNVAAPVLCFGIIEPMLRNLPAGSNMSKAVIIGIALASNIGGMLSPIASPQNVVAIGIMEPPPTWGQWFFIVIPVGIISLLIIWALLLVAFQPGKGTVIVPIRPVRDPFTGIQWFVTLVTLATIGLWCASHSLESVFGDMGVIAIIPIVLFFGVGILTKEDFNNFPWTIIILAAGGLSLGKAVNSSGLLHTVTEAITQRVQGLSLYGVLVVFSTLILVIATFISHTVAALIILPLVYNVGKGLEEPHPNLLVMAGVLMCSAAMALPTSGFPNMTAIMKEDPTGQRYLQVKHFISCGVPSSVLTLVVVVTVGYAAMRVTGM</sequence>
<dbReference type="GO" id="GO:0006817">
    <property type="term" value="P:phosphate ion transport"/>
    <property type="evidence" value="ECO:0007669"/>
    <property type="project" value="TreeGrafter"/>
</dbReference>
<comment type="caution">
    <text evidence="9">The sequence shown here is derived from an EMBL/GenBank/DDBJ whole genome shotgun (WGS) entry which is preliminary data.</text>
</comment>
<dbReference type="InterPro" id="IPR004680">
    <property type="entry name" value="Cit_transptr-like_dom"/>
</dbReference>
<dbReference type="CDD" id="cd01115">
    <property type="entry name" value="SLC13_permease"/>
    <property type="match status" value="1"/>
</dbReference>
<dbReference type="OrthoDB" id="6500128at2759"/>
<dbReference type="PANTHER" id="PTHR10283">
    <property type="entry name" value="SOLUTE CARRIER FAMILY 13 MEMBER"/>
    <property type="match status" value="1"/>
</dbReference>
<feature type="transmembrane region" description="Helical" evidence="7">
    <location>
        <begin position="865"/>
        <end position="886"/>
    </location>
</feature>
<feature type="domain" description="SPX" evidence="8">
    <location>
        <begin position="102"/>
        <end position="352"/>
    </location>
</feature>
<dbReference type="STRING" id="100816.A0A175WB38"/>
<dbReference type="VEuPathDB" id="FungiDB:MMYC01_202125"/>
<feature type="transmembrane region" description="Helical" evidence="7">
    <location>
        <begin position="502"/>
        <end position="535"/>
    </location>
</feature>
<feature type="transmembrane region" description="Helical" evidence="7">
    <location>
        <begin position="907"/>
        <end position="931"/>
    </location>
</feature>
<comment type="subcellular location">
    <subcellularLocation>
        <location evidence="1">Membrane</location>
        <topology evidence="1">Multi-pass membrane protein</topology>
    </subcellularLocation>
</comment>
<dbReference type="GO" id="GO:0005315">
    <property type="term" value="F:phosphate transmembrane transporter activity"/>
    <property type="evidence" value="ECO:0007669"/>
    <property type="project" value="TreeGrafter"/>
</dbReference>
<keyword evidence="3 7" id="KW-0812">Transmembrane</keyword>
<keyword evidence="5 7" id="KW-0472">Membrane</keyword>
<gene>
    <name evidence="9" type="ORF">MMYC01_202125</name>
</gene>
<accession>A0A175WB38</accession>
<feature type="compositionally biased region" description="Acidic residues" evidence="6">
    <location>
        <begin position="233"/>
        <end position="245"/>
    </location>
</feature>
<dbReference type="PANTHER" id="PTHR10283:SF92">
    <property type="entry name" value="LOW-AFFINITY PHOSPHATE TRANSPORTER PHO91"/>
    <property type="match status" value="1"/>
</dbReference>
<feature type="transmembrane region" description="Helical" evidence="7">
    <location>
        <begin position="602"/>
        <end position="629"/>
    </location>
</feature>
<feature type="compositionally biased region" description="Polar residues" evidence="6">
    <location>
        <begin position="264"/>
        <end position="276"/>
    </location>
</feature>
<evidence type="ECO:0000256" key="3">
    <source>
        <dbReference type="ARBA" id="ARBA00022692"/>
    </source>
</evidence>
<dbReference type="EMBL" id="LCTW02000053">
    <property type="protein sequence ID" value="KXX80699.1"/>
    <property type="molecule type" value="Genomic_DNA"/>
</dbReference>
<feature type="transmembrane region" description="Helical" evidence="7">
    <location>
        <begin position="820"/>
        <end position="853"/>
    </location>
</feature>
<keyword evidence="4 7" id="KW-1133">Transmembrane helix</keyword>
<dbReference type="Pfam" id="PF03105">
    <property type="entry name" value="SPX"/>
    <property type="match status" value="2"/>
</dbReference>
<dbReference type="PROSITE" id="PS51382">
    <property type="entry name" value="SPX"/>
    <property type="match status" value="1"/>
</dbReference>
<evidence type="ECO:0000313" key="9">
    <source>
        <dbReference type="EMBL" id="KXX80699.1"/>
    </source>
</evidence>
<evidence type="ECO:0000256" key="7">
    <source>
        <dbReference type="SAM" id="Phobius"/>
    </source>
</evidence>
<dbReference type="AlphaFoldDB" id="A0A175WB38"/>
<feature type="transmembrane region" description="Helical" evidence="7">
    <location>
        <begin position="555"/>
        <end position="577"/>
    </location>
</feature>
<organism evidence="9 10">
    <name type="scientific">Madurella mycetomatis</name>
    <dbReference type="NCBI Taxonomy" id="100816"/>
    <lineage>
        <taxon>Eukaryota</taxon>
        <taxon>Fungi</taxon>
        <taxon>Dikarya</taxon>
        <taxon>Ascomycota</taxon>
        <taxon>Pezizomycotina</taxon>
        <taxon>Sordariomycetes</taxon>
        <taxon>Sordariomycetidae</taxon>
        <taxon>Sordariales</taxon>
        <taxon>Sordariales incertae sedis</taxon>
        <taxon>Madurella</taxon>
    </lineage>
</organism>
<dbReference type="Proteomes" id="UP000078237">
    <property type="component" value="Unassembled WGS sequence"/>
</dbReference>
<feature type="transmembrane region" description="Helical" evidence="7">
    <location>
        <begin position="468"/>
        <end position="490"/>
    </location>
</feature>
<feature type="compositionally biased region" description="Polar residues" evidence="6">
    <location>
        <begin position="18"/>
        <end position="27"/>
    </location>
</feature>
<protein>
    <submittedName>
        <fullName evidence="9">Low-affinity phosphate transporter PHO91</fullName>
    </submittedName>
</protein>
<dbReference type="InterPro" id="IPR004331">
    <property type="entry name" value="SPX_dom"/>
</dbReference>